<keyword evidence="1" id="KW-1133">Transmembrane helix</keyword>
<name>A0A1I4D3C3_9ACTN</name>
<organism evidence="2 3">
    <name type="scientific">Geodermatophilus ruber</name>
    <dbReference type="NCBI Taxonomy" id="504800"/>
    <lineage>
        <taxon>Bacteria</taxon>
        <taxon>Bacillati</taxon>
        <taxon>Actinomycetota</taxon>
        <taxon>Actinomycetes</taxon>
        <taxon>Geodermatophilales</taxon>
        <taxon>Geodermatophilaceae</taxon>
        <taxon>Geodermatophilus</taxon>
    </lineage>
</organism>
<dbReference type="AlphaFoldDB" id="A0A1I4D3C3"/>
<gene>
    <name evidence="2" type="ORF">SAMN04488085_104166</name>
</gene>
<dbReference type="STRING" id="504800.SAMN04488085_104166"/>
<keyword evidence="1" id="KW-0472">Membrane</keyword>
<evidence type="ECO:0000313" key="3">
    <source>
        <dbReference type="Proteomes" id="UP000199152"/>
    </source>
</evidence>
<keyword evidence="1" id="KW-0812">Transmembrane</keyword>
<dbReference type="OrthoDB" id="3827100at2"/>
<feature type="transmembrane region" description="Helical" evidence="1">
    <location>
        <begin position="7"/>
        <end position="28"/>
    </location>
</feature>
<dbReference type="EMBL" id="FOSW01000004">
    <property type="protein sequence ID" value="SFK88068.1"/>
    <property type="molecule type" value="Genomic_DNA"/>
</dbReference>
<dbReference type="RefSeq" id="WP_091323085.1">
    <property type="nucleotide sequence ID" value="NZ_FOSW01000004.1"/>
</dbReference>
<dbReference type="InParanoid" id="A0A1I4D3C3"/>
<sequence length="226" mass="22623">MPVRGPLIRFLLGLGLAAVLLLALVGGLALSPDAMIAVGLVGGVTACLAGGIAKESARHDRRAMLEAAGRAGAAAITVVLVLSGTAALAGPVIAVLVAGAVVAAGLAVWLVRTHRRPSTGAAPAAASPAPPVTLRSPSMAGRGPSAPLRPVAELSTAALGREWVLSTAALGARLDPATRQAIVARRQQTLDELERRDPAGFARWLAAVPLPGSDPAGHLRYGDPAA</sequence>
<feature type="transmembrane region" description="Helical" evidence="1">
    <location>
        <begin position="92"/>
        <end position="111"/>
    </location>
</feature>
<evidence type="ECO:0000313" key="2">
    <source>
        <dbReference type="EMBL" id="SFK88068.1"/>
    </source>
</evidence>
<protein>
    <submittedName>
        <fullName evidence="2">Uncharacterized protein</fullName>
    </submittedName>
</protein>
<keyword evidence="3" id="KW-1185">Reference proteome</keyword>
<feature type="transmembrane region" description="Helical" evidence="1">
    <location>
        <begin position="34"/>
        <end position="53"/>
    </location>
</feature>
<feature type="transmembrane region" description="Helical" evidence="1">
    <location>
        <begin position="65"/>
        <end position="86"/>
    </location>
</feature>
<dbReference type="Proteomes" id="UP000199152">
    <property type="component" value="Unassembled WGS sequence"/>
</dbReference>
<proteinExistence type="predicted"/>
<accession>A0A1I4D3C3</accession>
<reference evidence="2 3" key="1">
    <citation type="submission" date="2016-10" db="EMBL/GenBank/DDBJ databases">
        <authorList>
            <person name="de Groot N.N."/>
        </authorList>
    </citation>
    <scope>NUCLEOTIDE SEQUENCE [LARGE SCALE GENOMIC DNA]</scope>
    <source>
        <strain evidence="2 3">DSM 45317</strain>
    </source>
</reference>
<evidence type="ECO:0000256" key="1">
    <source>
        <dbReference type="SAM" id="Phobius"/>
    </source>
</evidence>